<dbReference type="Proteomes" id="UP000033858">
    <property type="component" value="Unassembled WGS sequence"/>
</dbReference>
<dbReference type="Pfam" id="PF00535">
    <property type="entry name" value="Glycos_transf_2"/>
    <property type="match status" value="1"/>
</dbReference>
<evidence type="ECO:0000259" key="2">
    <source>
        <dbReference type="Pfam" id="PF00535"/>
    </source>
</evidence>
<accession>A0A0G0UH78</accession>
<feature type="transmembrane region" description="Helical" evidence="1">
    <location>
        <begin position="135"/>
        <end position="152"/>
    </location>
</feature>
<evidence type="ECO:0000256" key="1">
    <source>
        <dbReference type="SAM" id="Phobius"/>
    </source>
</evidence>
<reference evidence="3 4" key="1">
    <citation type="journal article" date="2015" name="Nature">
        <title>rRNA introns, odd ribosomes, and small enigmatic genomes across a large radiation of phyla.</title>
        <authorList>
            <person name="Brown C.T."/>
            <person name="Hug L.A."/>
            <person name="Thomas B.C."/>
            <person name="Sharon I."/>
            <person name="Castelle C.J."/>
            <person name="Singh A."/>
            <person name="Wilkins M.J."/>
            <person name="Williams K.H."/>
            <person name="Banfield J.F."/>
        </authorList>
    </citation>
    <scope>NUCLEOTIDE SEQUENCE [LARGE SCALE GENOMIC DNA]</scope>
</reference>
<keyword evidence="1" id="KW-0472">Membrane</keyword>
<evidence type="ECO:0000313" key="3">
    <source>
        <dbReference type="EMBL" id="KKR88174.1"/>
    </source>
</evidence>
<sequence>MKKKFPSITIAIPAYNEEENIEWIVKDSLTSLPKYFDDFEVLVVDDGSRDKTGKIADSLSKKYREVRIIHQPNGGYSRAMLTGIRNAKKEFVAYLPADGQYRVSDMSKMYSFMESSDLVLGYRGIRKDYNFYRKLLSYGYLIFLWLLFGITVKDLNGPNIWRVKEVNKLKEIYSVKSKGVFLLAEIVARFKKKGLRISEAPSVYRSRRGGVVKNARISIALKTGVDALILKWLMFMGKV</sequence>
<keyword evidence="1" id="KW-0812">Transmembrane</keyword>
<dbReference type="CDD" id="cd04179">
    <property type="entry name" value="DPM_DPG-synthase_like"/>
    <property type="match status" value="1"/>
</dbReference>
<proteinExistence type="predicted"/>
<feature type="domain" description="Glycosyltransferase 2-like" evidence="2">
    <location>
        <begin position="9"/>
        <end position="138"/>
    </location>
</feature>
<evidence type="ECO:0000313" key="4">
    <source>
        <dbReference type="Proteomes" id="UP000033858"/>
    </source>
</evidence>
<dbReference type="InterPro" id="IPR029044">
    <property type="entry name" value="Nucleotide-diphossugar_trans"/>
</dbReference>
<dbReference type="SUPFAM" id="SSF53448">
    <property type="entry name" value="Nucleotide-diphospho-sugar transferases"/>
    <property type="match status" value="1"/>
</dbReference>
<keyword evidence="3" id="KW-0808">Transferase</keyword>
<keyword evidence="1" id="KW-1133">Transmembrane helix</keyword>
<dbReference type="InterPro" id="IPR050256">
    <property type="entry name" value="Glycosyltransferase_2"/>
</dbReference>
<organism evidence="3 4">
    <name type="scientific">Candidatus Woesebacteria bacterium GW2011_GWB1_41_10</name>
    <dbReference type="NCBI Taxonomy" id="1618577"/>
    <lineage>
        <taxon>Bacteria</taxon>
        <taxon>Candidatus Woeseibacteriota</taxon>
    </lineage>
</organism>
<dbReference type="PANTHER" id="PTHR48090:SF7">
    <property type="entry name" value="RFBJ PROTEIN"/>
    <property type="match status" value="1"/>
</dbReference>
<dbReference type="AlphaFoldDB" id="A0A0G0UH78"/>
<dbReference type="InterPro" id="IPR001173">
    <property type="entry name" value="Glyco_trans_2-like"/>
</dbReference>
<comment type="caution">
    <text evidence="3">The sequence shown here is derived from an EMBL/GenBank/DDBJ whole genome shotgun (WGS) entry which is preliminary data.</text>
</comment>
<protein>
    <submittedName>
        <fullName evidence="3">Glycosyltransferase</fullName>
    </submittedName>
</protein>
<gene>
    <name evidence="3" type="ORF">UU32_C0001G0010</name>
</gene>
<dbReference type="GO" id="GO:0016740">
    <property type="term" value="F:transferase activity"/>
    <property type="evidence" value="ECO:0007669"/>
    <property type="project" value="UniProtKB-KW"/>
</dbReference>
<dbReference type="EMBL" id="LCAE01000001">
    <property type="protein sequence ID" value="KKR88174.1"/>
    <property type="molecule type" value="Genomic_DNA"/>
</dbReference>
<dbReference type="Gene3D" id="3.90.550.10">
    <property type="entry name" value="Spore Coat Polysaccharide Biosynthesis Protein SpsA, Chain A"/>
    <property type="match status" value="1"/>
</dbReference>
<name>A0A0G0UH78_9BACT</name>
<dbReference type="PANTHER" id="PTHR48090">
    <property type="entry name" value="UNDECAPRENYL-PHOSPHATE 4-DEOXY-4-FORMAMIDO-L-ARABINOSE TRANSFERASE-RELATED"/>
    <property type="match status" value="1"/>
</dbReference>